<keyword evidence="3" id="KW-1185">Reference proteome</keyword>
<comment type="caution">
    <text evidence="2">The sequence shown here is derived from an EMBL/GenBank/DDBJ whole genome shotgun (WGS) entry which is preliminary data.</text>
</comment>
<dbReference type="Proteomes" id="UP000324222">
    <property type="component" value="Unassembled WGS sequence"/>
</dbReference>
<feature type="region of interest" description="Disordered" evidence="1">
    <location>
        <begin position="74"/>
        <end position="94"/>
    </location>
</feature>
<evidence type="ECO:0000313" key="2">
    <source>
        <dbReference type="EMBL" id="MPC51809.1"/>
    </source>
</evidence>
<reference evidence="2 3" key="1">
    <citation type="submission" date="2019-05" db="EMBL/GenBank/DDBJ databases">
        <title>Another draft genome of Portunus trituberculatus and its Hox gene families provides insights of decapod evolution.</title>
        <authorList>
            <person name="Jeong J.-H."/>
            <person name="Song I."/>
            <person name="Kim S."/>
            <person name="Choi T."/>
            <person name="Kim D."/>
            <person name="Ryu S."/>
            <person name="Kim W."/>
        </authorList>
    </citation>
    <scope>NUCLEOTIDE SEQUENCE [LARGE SCALE GENOMIC DNA]</scope>
    <source>
        <tissue evidence="2">Muscle</tissue>
    </source>
</reference>
<accession>A0A5B7G2N1</accession>
<dbReference type="EMBL" id="VSRR010010427">
    <property type="protein sequence ID" value="MPC51809.1"/>
    <property type="molecule type" value="Genomic_DNA"/>
</dbReference>
<organism evidence="2 3">
    <name type="scientific">Portunus trituberculatus</name>
    <name type="common">Swimming crab</name>
    <name type="synonym">Neptunus trituberculatus</name>
    <dbReference type="NCBI Taxonomy" id="210409"/>
    <lineage>
        <taxon>Eukaryota</taxon>
        <taxon>Metazoa</taxon>
        <taxon>Ecdysozoa</taxon>
        <taxon>Arthropoda</taxon>
        <taxon>Crustacea</taxon>
        <taxon>Multicrustacea</taxon>
        <taxon>Malacostraca</taxon>
        <taxon>Eumalacostraca</taxon>
        <taxon>Eucarida</taxon>
        <taxon>Decapoda</taxon>
        <taxon>Pleocyemata</taxon>
        <taxon>Brachyura</taxon>
        <taxon>Eubrachyura</taxon>
        <taxon>Portunoidea</taxon>
        <taxon>Portunidae</taxon>
        <taxon>Portuninae</taxon>
        <taxon>Portunus</taxon>
    </lineage>
</organism>
<proteinExistence type="predicted"/>
<evidence type="ECO:0000256" key="1">
    <source>
        <dbReference type="SAM" id="MobiDB-lite"/>
    </source>
</evidence>
<dbReference type="AlphaFoldDB" id="A0A5B7G2N1"/>
<name>A0A5B7G2N1_PORTR</name>
<gene>
    <name evidence="2" type="ORF">E2C01_045664</name>
</gene>
<feature type="compositionally biased region" description="Basic and acidic residues" evidence="1">
    <location>
        <begin position="82"/>
        <end position="94"/>
    </location>
</feature>
<evidence type="ECO:0000313" key="3">
    <source>
        <dbReference type="Proteomes" id="UP000324222"/>
    </source>
</evidence>
<protein>
    <submittedName>
        <fullName evidence="2">Uncharacterized protein</fullName>
    </submittedName>
</protein>
<sequence length="94" mass="10529">MSPRIVLCGYHRHGSWLVFLKKAQVRQRTASCQEGWTPEATRRLGRLSVVMARAETQERSAICVMTLKLVQSVGGCGTKQQTSRDDAASRHDRS</sequence>